<dbReference type="Gene3D" id="3.40.50.300">
    <property type="entry name" value="P-loop containing nucleotide triphosphate hydrolases"/>
    <property type="match status" value="1"/>
</dbReference>
<dbReference type="InterPro" id="IPR013563">
    <property type="entry name" value="Oligopep_ABC_C"/>
</dbReference>
<dbReference type="InterPro" id="IPR017871">
    <property type="entry name" value="ABC_transporter-like_CS"/>
</dbReference>
<dbReference type="RefSeq" id="WP_187782746.1">
    <property type="nucleotide sequence ID" value="NZ_JACTVA010000002.1"/>
</dbReference>
<organism evidence="7 8">
    <name type="scientific">Teichococcus aerophilus</name>
    <dbReference type="NCBI Taxonomy" id="1224513"/>
    <lineage>
        <taxon>Bacteria</taxon>
        <taxon>Pseudomonadati</taxon>
        <taxon>Pseudomonadota</taxon>
        <taxon>Alphaproteobacteria</taxon>
        <taxon>Acetobacterales</taxon>
        <taxon>Roseomonadaceae</taxon>
        <taxon>Roseomonas</taxon>
    </lineage>
</organism>
<dbReference type="CDD" id="cd03257">
    <property type="entry name" value="ABC_NikE_OppD_transporters"/>
    <property type="match status" value="1"/>
</dbReference>
<evidence type="ECO:0000256" key="4">
    <source>
        <dbReference type="ARBA" id="ARBA00022741"/>
    </source>
</evidence>
<feature type="domain" description="ABC transporter" evidence="6">
    <location>
        <begin position="17"/>
        <end position="258"/>
    </location>
</feature>
<dbReference type="PROSITE" id="PS50893">
    <property type="entry name" value="ABC_TRANSPORTER_2"/>
    <property type="match status" value="1"/>
</dbReference>
<dbReference type="EMBL" id="JACTVA010000002">
    <property type="protein sequence ID" value="MBC9205575.1"/>
    <property type="molecule type" value="Genomic_DNA"/>
</dbReference>
<dbReference type="PANTHER" id="PTHR43776:SF7">
    <property type="entry name" value="D,D-DIPEPTIDE TRANSPORT ATP-BINDING PROTEIN DDPF-RELATED"/>
    <property type="match status" value="1"/>
</dbReference>
<dbReference type="Proteomes" id="UP000626026">
    <property type="component" value="Unassembled WGS sequence"/>
</dbReference>
<dbReference type="PANTHER" id="PTHR43776">
    <property type="entry name" value="TRANSPORT ATP-BINDING PROTEIN"/>
    <property type="match status" value="1"/>
</dbReference>
<evidence type="ECO:0000256" key="1">
    <source>
        <dbReference type="ARBA" id="ARBA00004417"/>
    </source>
</evidence>
<dbReference type="Pfam" id="PF08352">
    <property type="entry name" value="oligo_HPY"/>
    <property type="match status" value="1"/>
</dbReference>
<dbReference type="InterPro" id="IPR003593">
    <property type="entry name" value="AAA+_ATPase"/>
</dbReference>
<accession>A0ABR7RGB2</accession>
<dbReference type="InterPro" id="IPR027417">
    <property type="entry name" value="P-loop_NTPase"/>
</dbReference>
<keyword evidence="3" id="KW-0813">Transport</keyword>
<name>A0ABR7RGB2_9PROT</name>
<keyword evidence="5 7" id="KW-0067">ATP-binding</keyword>
<dbReference type="InterPro" id="IPR003439">
    <property type="entry name" value="ABC_transporter-like_ATP-bd"/>
</dbReference>
<sequence length="282" mass="30489">MSTPILEARSVSQLFPIRSRQRLFARTVMQRAVDGISVSIHPGEVVALVGESGSGKSTLGRMLLGLLPPSEGSIHFRGEPVAGLSGDAARRFRREVQVVFQDTGASLNPRHTIGQSVALPLQHNLRLPAGEVGRRVDTLLDQVGLAPARFRERLPHELSGGQRQRVGIARALASEPSVIIADEPVSALDVSVRAQVLELLDRLRRQRQLAYLFITHDLGVVRALADRVLVMQGGQLVESGEVDALLTSPQHAYTQRLLAATPVPDPARQAQRLAQALAGRPA</sequence>
<dbReference type="PROSITE" id="PS00211">
    <property type="entry name" value="ABC_TRANSPORTER_1"/>
    <property type="match status" value="1"/>
</dbReference>
<comment type="similarity">
    <text evidence="2">Belongs to the ABC transporter superfamily.</text>
</comment>
<dbReference type="GO" id="GO:0005524">
    <property type="term" value="F:ATP binding"/>
    <property type="evidence" value="ECO:0007669"/>
    <property type="project" value="UniProtKB-KW"/>
</dbReference>
<protein>
    <submittedName>
        <fullName evidence="7">ABC transporter ATP-binding protein</fullName>
    </submittedName>
</protein>
<comment type="caution">
    <text evidence="7">The sequence shown here is derived from an EMBL/GenBank/DDBJ whole genome shotgun (WGS) entry which is preliminary data.</text>
</comment>
<reference evidence="7 8" key="1">
    <citation type="journal article" date="2013" name="Int. J. Syst. Evol. Microbiol.">
        <title>Roseomonas aerophila sp. nov., isolated from air.</title>
        <authorList>
            <person name="Kim S.J."/>
            <person name="Weon H.Y."/>
            <person name="Ahn J.H."/>
            <person name="Hong S.B."/>
            <person name="Seok S.J."/>
            <person name="Whang K.S."/>
            <person name="Kwon S.W."/>
        </authorList>
    </citation>
    <scope>NUCLEOTIDE SEQUENCE [LARGE SCALE GENOMIC DNA]</scope>
    <source>
        <strain evidence="7 8">NBRC 108923</strain>
    </source>
</reference>
<evidence type="ECO:0000313" key="7">
    <source>
        <dbReference type="EMBL" id="MBC9205575.1"/>
    </source>
</evidence>
<keyword evidence="4" id="KW-0547">Nucleotide-binding</keyword>
<gene>
    <name evidence="7" type="ORF">IBL26_01905</name>
</gene>
<proteinExistence type="inferred from homology"/>
<dbReference type="SMART" id="SM00382">
    <property type="entry name" value="AAA"/>
    <property type="match status" value="1"/>
</dbReference>
<dbReference type="Pfam" id="PF00005">
    <property type="entry name" value="ABC_tran"/>
    <property type="match status" value="1"/>
</dbReference>
<evidence type="ECO:0000313" key="8">
    <source>
        <dbReference type="Proteomes" id="UP000626026"/>
    </source>
</evidence>
<comment type="subcellular location">
    <subcellularLocation>
        <location evidence="1">Cell inner membrane</location>
        <topology evidence="1">Peripheral membrane protein</topology>
    </subcellularLocation>
</comment>
<evidence type="ECO:0000256" key="5">
    <source>
        <dbReference type="ARBA" id="ARBA00022840"/>
    </source>
</evidence>
<dbReference type="InterPro" id="IPR050319">
    <property type="entry name" value="ABC_transp_ATP-bind"/>
</dbReference>
<evidence type="ECO:0000259" key="6">
    <source>
        <dbReference type="PROSITE" id="PS50893"/>
    </source>
</evidence>
<evidence type="ECO:0000256" key="3">
    <source>
        <dbReference type="ARBA" id="ARBA00022448"/>
    </source>
</evidence>
<evidence type="ECO:0000256" key="2">
    <source>
        <dbReference type="ARBA" id="ARBA00005417"/>
    </source>
</evidence>
<dbReference type="SUPFAM" id="SSF52540">
    <property type="entry name" value="P-loop containing nucleoside triphosphate hydrolases"/>
    <property type="match status" value="1"/>
</dbReference>
<keyword evidence="8" id="KW-1185">Reference proteome</keyword>